<gene>
    <name evidence="1" type="ORF">NGM99_10550</name>
</gene>
<evidence type="ECO:0000313" key="1">
    <source>
        <dbReference type="EMBL" id="MCO6050224.1"/>
    </source>
</evidence>
<comment type="caution">
    <text evidence="1">The sequence shown here is derived from an EMBL/GenBank/DDBJ whole genome shotgun (WGS) entry which is preliminary data.</text>
</comment>
<dbReference type="Proteomes" id="UP001205906">
    <property type="component" value="Unassembled WGS sequence"/>
</dbReference>
<proteinExistence type="predicted"/>
<protein>
    <submittedName>
        <fullName evidence="1">Uncharacterized protein</fullName>
    </submittedName>
</protein>
<sequence>MNVANLQLEGLMMAVASLNQVLVQKGVATVAEIDTALHKAEASLTSEDHLAEDMKPVQRDAVVFPIRLLRLANNSQDSSDVIPFSELARMVGETKHPYNDEM</sequence>
<accession>A0ABT1C5Y3</accession>
<organism evidence="1 2">
    <name type="scientific">Mesorhizobium liriopis</name>
    <dbReference type="NCBI Taxonomy" id="2953882"/>
    <lineage>
        <taxon>Bacteria</taxon>
        <taxon>Pseudomonadati</taxon>
        <taxon>Pseudomonadota</taxon>
        <taxon>Alphaproteobacteria</taxon>
        <taxon>Hyphomicrobiales</taxon>
        <taxon>Phyllobacteriaceae</taxon>
        <taxon>Mesorhizobium</taxon>
    </lineage>
</organism>
<keyword evidence="2" id="KW-1185">Reference proteome</keyword>
<evidence type="ECO:0000313" key="2">
    <source>
        <dbReference type="Proteomes" id="UP001205906"/>
    </source>
</evidence>
<reference evidence="1 2" key="1">
    <citation type="submission" date="2022-06" db="EMBL/GenBank/DDBJ databases">
        <title>Mesorhizobium sp. strain RP14 Genome sequencing and assembly.</title>
        <authorList>
            <person name="Kim I."/>
        </authorList>
    </citation>
    <scope>NUCLEOTIDE SEQUENCE [LARGE SCALE GENOMIC DNA]</scope>
    <source>
        <strain evidence="2">RP14(2022)</strain>
    </source>
</reference>
<name>A0ABT1C5Y3_9HYPH</name>
<dbReference type="RefSeq" id="WP_252818704.1">
    <property type="nucleotide sequence ID" value="NZ_JAMXQS010000005.1"/>
</dbReference>
<dbReference type="EMBL" id="JAMXQS010000005">
    <property type="protein sequence ID" value="MCO6050224.1"/>
    <property type="molecule type" value="Genomic_DNA"/>
</dbReference>